<proteinExistence type="inferred from homology"/>
<gene>
    <name evidence="3" type="ORF">IAI60_18375</name>
</gene>
<dbReference type="RefSeq" id="WP_207449734.1">
    <property type="nucleotide sequence ID" value="NZ_CP061091.1"/>
</dbReference>
<comment type="similarity">
    <text evidence="1">Belongs to the virb1 family.</text>
</comment>
<evidence type="ECO:0000259" key="2">
    <source>
        <dbReference type="Pfam" id="PF01464"/>
    </source>
</evidence>
<protein>
    <submittedName>
        <fullName evidence="3">Lytic transglycosylase domain-containing protein</fullName>
    </submittedName>
</protein>
<dbReference type="Proteomes" id="UP001518990">
    <property type="component" value="Unassembled WGS sequence"/>
</dbReference>
<dbReference type="EMBL" id="JACTNF010000024">
    <property type="protein sequence ID" value="MBO1076584.1"/>
    <property type="molecule type" value="Genomic_DNA"/>
</dbReference>
<keyword evidence="4" id="KW-1185">Reference proteome</keyword>
<dbReference type="Pfam" id="PF01464">
    <property type="entry name" value="SLT"/>
    <property type="match status" value="1"/>
</dbReference>
<dbReference type="CDD" id="cd13400">
    <property type="entry name" value="LT_IagB-like"/>
    <property type="match status" value="1"/>
</dbReference>
<evidence type="ECO:0000256" key="1">
    <source>
        <dbReference type="ARBA" id="ARBA00009387"/>
    </source>
</evidence>
<dbReference type="InterPro" id="IPR023346">
    <property type="entry name" value="Lysozyme-like_dom_sf"/>
</dbReference>
<evidence type="ECO:0000313" key="3">
    <source>
        <dbReference type="EMBL" id="MBO1076584.1"/>
    </source>
</evidence>
<organism evidence="3 4">
    <name type="scientific">Roseomonas marmotae</name>
    <dbReference type="NCBI Taxonomy" id="2768161"/>
    <lineage>
        <taxon>Bacteria</taxon>
        <taxon>Pseudomonadati</taxon>
        <taxon>Pseudomonadota</taxon>
        <taxon>Alphaproteobacteria</taxon>
        <taxon>Acetobacterales</taxon>
        <taxon>Roseomonadaceae</taxon>
        <taxon>Roseomonas</taxon>
    </lineage>
</organism>
<comment type="caution">
    <text evidence="3">The sequence shown here is derived from an EMBL/GenBank/DDBJ whole genome shotgun (WGS) entry which is preliminary data.</text>
</comment>
<accession>A0ABS3KGJ2</accession>
<evidence type="ECO:0000313" key="4">
    <source>
        <dbReference type="Proteomes" id="UP001518990"/>
    </source>
</evidence>
<dbReference type="SUPFAM" id="SSF53955">
    <property type="entry name" value="Lysozyme-like"/>
    <property type="match status" value="1"/>
</dbReference>
<reference evidence="3 4" key="1">
    <citation type="submission" date="2020-09" db="EMBL/GenBank/DDBJ databases">
        <title>Roseomonas.</title>
        <authorList>
            <person name="Zhu W."/>
        </authorList>
    </citation>
    <scope>NUCLEOTIDE SEQUENCE [LARGE SCALE GENOMIC DNA]</scope>
    <source>
        <strain evidence="3 4">1311</strain>
    </source>
</reference>
<dbReference type="Gene3D" id="1.10.530.10">
    <property type="match status" value="1"/>
</dbReference>
<dbReference type="InterPro" id="IPR008258">
    <property type="entry name" value="Transglycosylase_SLT_dom_1"/>
</dbReference>
<sequence length="312" mass="33417">MEELDLGAFARNALTSTIPASTVLSRRFRGLTGLLVLLPGLALADPPAEPSPITAPIPAATPSPAATSSVAATPSPAAGTLCLPAIAAAERSHKIPAHLLRSIAFVESGRTDPVTGRTVPWPWAINVGGKGYFHDTKEEAVEAVRGFQARGIRSIDVGCAQINLMHHPDAFASLEEAFDPKTNTSYAARFLRSLQGATRSWPMAAAGYHSQTPTLGFPYARKVMAIWPGSARYGTLPVPILGTETGTGAQTLAIPDIYTPEFAAKSRRIDEDLRRSGLRTRIDTRLEEVDLPSGRIRITLPAPRRVTQRDSR</sequence>
<feature type="domain" description="Transglycosylase SLT" evidence="2">
    <location>
        <begin position="86"/>
        <end position="210"/>
    </location>
</feature>
<name>A0ABS3KGJ2_9PROT</name>